<protein>
    <submittedName>
        <fullName evidence="2">Uncharacterized protein</fullName>
    </submittedName>
</protein>
<evidence type="ECO:0000313" key="2">
    <source>
        <dbReference type="EMBL" id="PSR20908.1"/>
    </source>
</evidence>
<feature type="transmembrane region" description="Helical" evidence="1">
    <location>
        <begin position="7"/>
        <end position="27"/>
    </location>
</feature>
<keyword evidence="1" id="KW-0812">Transmembrane</keyword>
<proteinExistence type="predicted"/>
<gene>
    <name evidence="2" type="ORF">C7B45_12800</name>
</gene>
<keyword evidence="1" id="KW-1133">Transmembrane helix</keyword>
<comment type="caution">
    <text evidence="2">The sequence shown here is derived from an EMBL/GenBank/DDBJ whole genome shotgun (WGS) entry which is preliminary data.</text>
</comment>
<dbReference type="AlphaFoldDB" id="A0A2T2WFB8"/>
<dbReference type="EMBL" id="PXYV01000047">
    <property type="protein sequence ID" value="PSR20908.1"/>
    <property type="molecule type" value="Genomic_DNA"/>
</dbReference>
<keyword evidence="1" id="KW-0472">Membrane</keyword>
<evidence type="ECO:0000313" key="3">
    <source>
        <dbReference type="Proteomes" id="UP000241848"/>
    </source>
</evidence>
<sequence>MKDFQDLWKRAAIMALVLGAMFAMSAGISGSRILWGLAAGIIPGEIDLVGLGLRLPLWARLNPRAAVTGVNLRLLSRLVVLGIYFYVLKRYTDVSVYAALIGVFLPHLVYLVWAAVHSKGKGVNG</sequence>
<organism evidence="2 3">
    <name type="scientific">Sulfobacillus acidophilus</name>
    <dbReference type="NCBI Taxonomy" id="53633"/>
    <lineage>
        <taxon>Bacteria</taxon>
        <taxon>Bacillati</taxon>
        <taxon>Bacillota</taxon>
        <taxon>Clostridia</taxon>
        <taxon>Eubacteriales</taxon>
        <taxon>Clostridiales Family XVII. Incertae Sedis</taxon>
        <taxon>Sulfobacillus</taxon>
    </lineage>
</organism>
<evidence type="ECO:0000256" key="1">
    <source>
        <dbReference type="SAM" id="Phobius"/>
    </source>
</evidence>
<accession>A0A2T2WFB8</accession>
<reference evidence="2 3" key="1">
    <citation type="journal article" date="2014" name="BMC Genomics">
        <title>Comparison of environmental and isolate Sulfobacillus genomes reveals diverse carbon, sulfur, nitrogen, and hydrogen metabolisms.</title>
        <authorList>
            <person name="Justice N.B."/>
            <person name="Norman A."/>
            <person name="Brown C.T."/>
            <person name="Singh A."/>
            <person name="Thomas B.C."/>
            <person name="Banfield J.F."/>
        </authorList>
    </citation>
    <scope>NUCLEOTIDE SEQUENCE [LARGE SCALE GENOMIC DNA]</scope>
    <source>
        <strain evidence="2">AMDSBA3</strain>
    </source>
</reference>
<feature type="transmembrane region" description="Helical" evidence="1">
    <location>
        <begin position="94"/>
        <end position="116"/>
    </location>
</feature>
<feature type="transmembrane region" description="Helical" evidence="1">
    <location>
        <begin position="65"/>
        <end position="88"/>
    </location>
</feature>
<dbReference type="Proteomes" id="UP000241848">
    <property type="component" value="Unassembled WGS sequence"/>
</dbReference>
<name>A0A2T2WFB8_9FIRM</name>